<proteinExistence type="predicted"/>
<dbReference type="InterPro" id="IPR049254">
    <property type="entry name" value="Phage_tail_terminator"/>
</dbReference>
<evidence type="ECO:0000313" key="1">
    <source>
        <dbReference type="EMBL" id="MBJ6360422.1"/>
    </source>
</evidence>
<keyword evidence="2" id="KW-1185">Reference proteome</keyword>
<protein>
    <submittedName>
        <fullName evidence="1">Uncharacterized protein</fullName>
    </submittedName>
</protein>
<gene>
    <name evidence="1" type="ORF">JFN88_03675</name>
</gene>
<organism evidence="1 2">
    <name type="scientific">Paenibacillus roseus</name>
    <dbReference type="NCBI Taxonomy" id="2798579"/>
    <lineage>
        <taxon>Bacteria</taxon>
        <taxon>Bacillati</taxon>
        <taxon>Bacillota</taxon>
        <taxon>Bacilli</taxon>
        <taxon>Bacillales</taxon>
        <taxon>Paenibacillaceae</taxon>
        <taxon>Paenibacillus</taxon>
    </lineage>
</organism>
<dbReference type="AlphaFoldDB" id="A0A934IW63"/>
<dbReference type="EMBL" id="JAELUP010000008">
    <property type="protein sequence ID" value="MBJ6360422.1"/>
    <property type="molecule type" value="Genomic_DNA"/>
</dbReference>
<sequence>MKTVRDGVLDVLAEHFPQVPVVDSLADTEGQGPCLILSLWSAAQDRETGHRYKRGHTFDILYVKGQGESGEAQLEVYELLFNQLTQITVDGSLLKGSKLRCETVTGALHFRVDYDFHIMVERQQGPVMQHLKAEVELRNGK</sequence>
<name>A0A934IW63_9BACL</name>
<dbReference type="Proteomes" id="UP000640274">
    <property type="component" value="Unassembled WGS sequence"/>
</dbReference>
<evidence type="ECO:0000313" key="2">
    <source>
        <dbReference type="Proteomes" id="UP000640274"/>
    </source>
</evidence>
<accession>A0A934IW63</accession>
<reference evidence="1" key="1">
    <citation type="submission" date="2020-12" db="EMBL/GenBank/DDBJ databases">
        <authorList>
            <person name="Huq M.A."/>
        </authorList>
    </citation>
    <scope>NUCLEOTIDE SEQUENCE</scope>
    <source>
        <strain evidence="1">MAHUQ-46</strain>
    </source>
</reference>
<dbReference type="RefSeq" id="WP_199017966.1">
    <property type="nucleotide sequence ID" value="NZ_JAELUP010000008.1"/>
</dbReference>
<comment type="caution">
    <text evidence="1">The sequence shown here is derived from an EMBL/GenBank/DDBJ whole genome shotgun (WGS) entry which is preliminary data.</text>
</comment>
<dbReference type="Pfam" id="PF20765">
    <property type="entry name" value="Phage_tail_terminator_8"/>
    <property type="match status" value="1"/>
</dbReference>